<dbReference type="OrthoDB" id="6575267at2"/>
<dbReference type="RefSeq" id="WP_119931751.1">
    <property type="nucleotide sequence ID" value="NZ_QZEY01000030.1"/>
</dbReference>
<dbReference type="SUPFAM" id="SSF47336">
    <property type="entry name" value="ACP-like"/>
    <property type="match status" value="1"/>
</dbReference>
<dbReference type="AlphaFoldDB" id="A0A3A4AIE9"/>
<dbReference type="Gene3D" id="1.10.1200.10">
    <property type="entry name" value="ACP-like"/>
    <property type="match status" value="1"/>
</dbReference>
<dbReference type="EMBL" id="QZEY01000030">
    <property type="protein sequence ID" value="RJL20547.1"/>
    <property type="molecule type" value="Genomic_DNA"/>
</dbReference>
<comment type="caution">
    <text evidence="2">The sequence shown here is derived from an EMBL/GenBank/DDBJ whole genome shotgun (WGS) entry which is preliminary data.</text>
</comment>
<sequence length="83" mass="9097">MSREELDQIVCGTVAEILGLPASDITPEVKLDEHDIDSLEWAEIAVTVEDKVGKKIDLGVEDFRELTTIGDAISVIEREMANA</sequence>
<dbReference type="InterPro" id="IPR036736">
    <property type="entry name" value="ACP-like_sf"/>
</dbReference>
<dbReference type="InterPro" id="IPR009081">
    <property type="entry name" value="PP-bd_ACP"/>
</dbReference>
<keyword evidence="3" id="KW-1185">Reference proteome</keyword>
<evidence type="ECO:0000259" key="1">
    <source>
        <dbReference type="PROSITE" id="PS50075"/>
    </source>
</evidence>
<accession>A0A3A4AIE9</accession>
<evidence type="ECO:0000313" key="2">
    <source>
        <dbReference type="EMBL" id="RJL20547.1"/>
    </source>
</evidence>
<feature type="domain" description="Carrier" evidence="1">
    <location>
        <begin position="1"/>
        <end position="80"/>
    </location>
</feature>
<protein>
    <submittedName>
        <fullName evidence="2">Acyl carrier protein</fullName>
    </submittedName>
</protein>
<proteinExistence type="predicted"/>
<dbReference type="Proteomes" id="UP000265768">
    <property type="component" value="Unassembled WGS sequence"/>
</dbReference>
<evidence type="ECO:0000313" key="3">
    <source>
        <dbReference type="Proteomes" id="UP000265768"/>
    </source>
</evidence>
<name>A0A3A4AIE9_9ACTN</name>
<dbReference type="PROSITE" id="PS50075">
    <property type="entry name" value="CARRIER"/>
    <property type="match status" value="1"/>
</dbReference>
<gene>
    <name evidence="2" type="ORF">D5H75_39465</name>
</gene>
<reference evidence="2 3" key="1">
    <citation type="submission" date="2018-09" db="EMBL/GenBank/DDBJ databases">
        <title>YIM 75507 draft genome.</title>
        <authorList>
            <person name="Tang S."/>
            <person name="Feng Y."/>
        </authorList>
    </citation>
    <scope>NUCLEOTIDE SEQUENCE [LARGE SCALE GENOMIC DNA]</scope>
    <source>
        <strain evidence="2 3">YIM 75507</strain>
    </source>
</reference>
<dbReference type="Pfam" id="PF00550">
    <property type="entry name" value="PP-binding"/>
    <property type="match status" value="1"/>
</dbReference>
<organism evidence="2 3">
    <name type="scientific">Bailinhaonella thermotolerans</name>
    <dbReference type="NCBI Taxonomy" id="1070861"/>
    <lineage>
        <taxon>Bacteria</taxon>
        <taxon>Bacillati</taxon>
        <taxon>Actinomycetota</taxon>
        <taxon>Actinomycetes</taxon>
        <taxon>Streptosporangiales</taxon>
        <taxon>Streptosporangiaceae</taxon>
        <taxon>Bailinhaonella</taxon>
    </lineage>
</organism>